<dbReference type="STRING" id="201973.SAMN04488025_13412"/>
<dbReference type="Proteomes" id="UP000198661">
    <property type="component" value="Unassembled WGS sequence"/>
</dbReference>
<dbReference type="PRINTS" id="PR00080">
    <property type="entry name" value="SDRFAMILY"/>
</dbReference>
<accession>A0A1I2RWC1</accession>
<evidence type="ECO:0000259" key="3">
    <source>
        <dbReference type="SMART" id="SM00822"/>
    </source>
</evidence>
<dbReference type="RefSeq" id="WP_092040740.1">
    <property type="nucleotide sequence ID" value="NZ_FOOK01000034.1"/>
</dbReference>
<gene>
    <name evidence="4" type="ORF">SAMN04488025_13412</name>
</gene>
<comment type="similarity">
    <text evidence="1">Belongs to the short-chain dehydrogenases/reductases (SDR) family.</text>
</comment>
<dbReference type="InterPro" id="IPR050259">
    <property type="entry name" value="SDR"/>
</dbReference>
<evidence type="ECO:0000313" key="5">
    <source>
        <dbReference type="Proteomes" id="UP000198661"/>
    </source>
</evidence>
<dbReference type="EMBL" id="FOOK01000034">
    <property type="protein sequence ID" value="SFG43809.1"/>
    <property type="molecule type" value="Genomic_DNA"/>
</dbReference>
<keyword evidence="2" id="KW-0560">Oxidoreductase</keyword>
<dbReference type="PANTHER" id="PTHR42879:SF2">
    <property type="entry name" value="3-OXOACYL-[ACYL-CARRIER-PROTEIN] REDUCTASE FABG"/>
    <property type="match status" value="1"/>
</dbReference>
<dbReference type="InterPro" id="IPR020904">
    <property type="entry name" value="Sc_DH/Rdtase_CS"/>
</dbReference>
<reference evidence="4 5" key="1">
    <citation type="submission" date="2016-10" db="EMBL/GenBank/DDBJ databases">
        <authorList>
            <person name="de Groot N.N."/>
        </authorList>
    </citation>
    <scope>NUCLEOTIDE SEQUENCE [LARGE SCALE GENOMIC DNA]</scope>
    <source>
        <strain evidence="4 5">DSM 44945</strain>
    </source>
</reference>
<protein>
    <submittedName>
        <fullName evidence="4">3-oxoacyl-[acyl-carrier protein] reductase</fullName>
    </submittedName>
</protein>
<proteinExistence type="inferred from homology"/>
<organism evidence="4 5">
    <name type="scientific">Planifilum fulgidum</name>
    <dbReference type="NCBI Taxonomy" id="201973"/>
    <lineage>
        <taxon>Bacteria</taxon>
        <taxon>Bacillati</taxon>
        <taxon>Bacillota</taxon>
        <taxon>Bacilli</taxon>
        <taxon>Bacillales</taxon>
        <taxon>Thermoactinomycetaceae</taxon>
        <taxon>Planifilum</taxon>
    </lineage>
</organism>
<dbReference type="OrthoDB" id="125587at2"/>
<dbReference type="SMART" id="SM00822">
    <property type="entry name" value="PKS_KR"/>
    <property type="match status" value="1"/>
</dbReference>
<dbReference type="Pfam" id="PF13561">
    <property type="entry name" value="adh_short_C2"/>
    <property type="match status" value="1"/>
</dbReference>
<dbReference type="PROSITE" id="PS00061">
    <property type="entry name" value="ADH_SHORT"/>
    <property type="match status" value="1"/>
</dbReference>
<evidence type="ECO:0000256" key="1">
    <source>
        <dbReference type="ARBA" id="ARBA00006484"/>
    </source>
</evidence>
<dbReference type="PRINTS" id="PR00081">
    <property type="entry name" value="GDHRDH"/>
</dbReference>
<dbReference type="GO" id="GO:0016491">
    <property type="term" value="F:oxidoreductase activity"/>
    <property type="evidence" value="ECO:0007669"/>
    <property type="project" value="UniProtKB-KW"/>
</dbReference>
<sequence>MAKPLAGQAALISGGSRGIGAAVARRLAEAGADVMVMYRTSRKAAEEVVRSCREQGVRALAEQGDVRVYEDVERVARHASLYFGHLSLLIHCAGVAGKGLVQDADDEEYDRVMDTHVRGAFHLVRAALPKLLARRYGRIILLSSIWGEAGGSGEVLYSAAKGAINGLTRALAKELAPSGISVNAVAPGAIRTDMLTEQLSEEEMDELAERIPAGRLGTPEDVASLICHLCLPESGYITGQVIHVNGGWYP</sequence>
<keyword evidence="5" id="KW-1185">Reference proteome</keyword>
<feature type="domain" description="Ketoreductase" evidence="3">
    <location>
        <begin position="8"/>
        <end position="188"/>
    </location>
</feature>
<dbReference type="InterPro" id="IPR057326">
    <property type="entry name" value="KR_dom"/>
</dbReference>
<dbReference type="Gene3D" id="3.40.50.720">
    <property type="entry name" value="NAD(P)-binding Rossmann-like Domain"/>
    <property type="match status" value="1"/>
</dbReference>
<dbReference type="InterPro" id="IPR036291">
    <property type="entry name" value="NAD(P)-bd_dom_sf"/>
</dbReference>
<dbReference type="NCBIfam" id="NF009466">
    <property type="entry name" value="PRK12826.1-2"/>
    <property type="match status" value="1"/>
</dbReference>
<dbReference type="InterPro" id="IPR002347">
    <property type="entry name" value="SDR_fam"/>
</dbReference>
<dbReference type="PANTHER" id="PTHR42879">
    <property type="entry name" value="3-OXOACYL-(ACYL-CARRIER-PROTEIN) REDUCTASE"/>
    <property type="match status" value="1"/>
</dbReference>
<dbReference type="GO" id="GO:0032787">
    <property type="term" value="P:monocarboxylic acid metabolic process"/>
    <property type="evidence" value="ECO:0007669"/>
    <property type="project" value="UniProtKB-ARBA"/>
</dbReference>
<dbReference type="NCBIfam" id="NF047420">
    <property type="entry name" value="EF_P_mod_YmfI"/>
    <property type="match status" value="1"/>
</dbReference>
<evidence type="ECO:0000313" key="4">
    <source>
        <dbReference type="EMBL" id="SFG43809.1"/>
    </source>
</evidence>
<dbReference type="AlphaFoldDB" id="A0A1I2RWC1"/>
<dbReference type="CDD" id="cd05233">
    <property type="entry name" value="SDR_c"/>
    <property type="match status" value="1"/>
</dbReference>
<dbReference type="FunFam" id="3.40.50.720:FF:000173">
    <property type="entry name" value="3-oxoacyl-[acyl-carrier protein] reductase"/>
    <property type="match status" value="1"/>
</dbReference>
<evidence type="ECO:0000256" key="2">
    <source>
        <dbReference type="ARBA" id="ARBA00023002"/>
    </source>
</evidence>
<name>A0A1I2RWC1_9BACL</name>
<dbReference type="SUPFAM" id="SSF51735">
    <property type="entry name" value="NAD(P)-binding Rossmann-fold domains"/>
    <property type="match status" value="1"/>
</dbReference>